<comment type="caution">
    <text evidence="2">The sequence shown here is derived from an EMBL/GenBank/DDBJ whole genome shotgun (WGS) entry which is preliminary data.</text>
</comment>
<evidence type="ECO:0000313" key="2">
    <source>
        <dbReference type="EMBL" id="STS88981.1"/>
    </source>
</evidence>
<organism evidence="2 3">
    <name type="scientific">Klebsiella variicola</name>
    <dbReference type="NCBI Taxonomy" id="244366"/>
    <lineage>
        <taxon>Bacteria</taxon>
        <taxon>Pseudomonadati</taxon>
        <taxon>Pseudomonadota</taxon>
        <taxon>Gammaproteobacteria</taxon>
        <taxon>Enterobacterales</taxon>
        <taxon>Enterobacteriaceae</taxon>
        <taxon>Klebsiella/Raoultella group</taxon>
        <taxon>Klebsiella</taxon>
        <taxon>Klebsiella pneumoniae complex</taxon>
    </lineage>
</organism>
<feature type="signal peptide" evidence="1">
    <location>
        <begin position="1"/>
        <end position="26"/>
    </location>
</feature>
<name>A0A7H4MF81_KLEVA</name>
<evidence type="ECO:0000313" key="3">
    <source>
        <dbReference type="Proteomes" id="UP000254545"/>
    </source>
</evidence>
<dbReference type="EMBL" id="UGKR01000003">
    <property type="protein sequence ID" value="STS88981.1"/>
    <property type="molecule type" value="Genomic_DNA"/>
</dbReference>
<protein>
    <submittedName>
        <fullName evidence="2">Outer membrane protein romA</fullName>
    </submittedName>
</protein>
<keyword evidence="1" id="KW-0732">Signal</keyword>
<reference evidence="2 3" key="1">
    <citation type="submission" date="2018-06" db="EMBL/GenBank/DDBJ databases">
        <authorList>
            <consortium name="Pathogen Informatics"/>
            <person name="Doyle S."/>
        </authorList>
    </citation>
    <scope>NUCLEOTIDE SEQUENCE [LARGE SCALE GENOMIC DNA]</scope>
    <source>
        <strain evidence="2 3">NCTC9177</strain>
    </source>
</reference>
<dbReference type="AlphaFoldDB" id="A0A7H4MF81"/>
<gene>
    <name evidence="2" type="ORF">NCTC9177_02842</name>
</gene>
<dbReference type="Proteomes" id="UP000254545">
    <property type="component" value="Unassembled WGS sequence"/>
</dbReference>
<accession>A0A7H4MF81</accession>
<proteinExistence type="predicted"/>
<evidence type="ECO:0000256" key="1">
    <source>
        <dbReference type="SAM" id="SignalP"/>
    </source>
</evidence>
<sequence length="102" mass="11251">MNRVTFSVVAIMLLAAATTLPFVLNAGFGKAPQGAQLSQVEASPHYRDGQFHNQLPTPGFTGQKNMLAAWWDFLMTKRENARPAQPLPLVKTDLATLPWGRM</sequence>
<feature type="chain" id="PRO_5028864640" evidence="1">
    <location>
        <begin position="27"/>
        <end position="102"/>
    </location>
</feature>